<dbReference type="EMBL" id="JABAYA010000048">
    <property type="protein sequence ID" value="KAF7727859.1"/>
    <property type="molecule type" value="Genomic_DNA"/>
</dbReference>
<feature type="coiled-coil region" evidence="1">
    <location>
        <begin position="68"/>
        <end position="95"/>
    </location>
</feature>
<feature type="region of interest" description="Disordered" evidence="2">
    <location>
        <begin position="351"/>
        <end position="424"/>
    </location>
</feature>
<evidence type="ECO:0000256" key="1">
    <source>
        <dbReference type="SAM" id="Coils"/>
    </source>
</evidence>
<evidence type="ECO:0008006" key="5">
    <source>
        <dbReference type="Google" id="ProtNLM"/>
    </source>
</evidence>
<dbReference type="Proteomes" id="UP000605846">
    <property type="component" value="Unassembled WGS sequence"/>
</dbReference>
<feature type="compositionally biased region" description="Polar residues" evidence="2">
    <location>
        <begin position="352"/>
        <end position="369"/>
    </location>
</feature>
<keyword evidence="4" id="KW-1185">Reference proteome</keyword>
<evidence type="ECO:0000313" key="3">
    <source>
        <dbReference type="EMBL" id="KAF7727859.1"/>
    </source>
</evidence>
<reference evidence="3" key="1">
    <citation type="submission" date="2020-01" db="EMBL/GenBank/DDBJ databases">
        <title>Genome Sequencing of Three Apophysomyces-Like Fungal Strains Confirms a Novel Fungal Genus in the Mucoromycota with divergent Burkholderia-like Endosymbiotic Bacteria.</title>
        <authorList>
            <person name="Stajich J.E."/>
            <person name="Macias A.M."/>
            <person name="Carter-House D."/>
            <person name="Lovett B."/>
            <person name="Kasson L.R."/>
            <person name="Berry K."/>
            <person name="Grigoriev I."/>
            <person name="Chang Y."/>
            <person name="Spatafora J."/>
            <person name="Kasson M.T."/>
        </authorList>
    </citation>
    <scope>NUCLEOTIDE SEQUENCE</scope>
    <source>
        <strain evidence="3">NRRL A-21654</strain>
    </source>
</reference>
<organism evidence="3 4">
    <name type="scientific">Apophysomyces ossiformis</name>
    <dbReference type="NCBI Taxonomy" id="679940"/>
    <lineage>
        <taxon>Eukaryota</taxon>
        <taxon>Fungi</taxon>
        <taxon>Fungi incertae sedis</taxon>
        <taxon>Mucoromycota</taxon>
        <taxon>Mucoromycotina</taxon>
        <taxon>Mucoromycetes</taxon>
        <taxon>Mucorales</taxon>
        <taxon>Mucorineae</taxon>
        <taxon>Mucoraceae</taxon>
        <taxon>Apophysomyces</taxon>
    </lineage>
</organism>
<evidence type="ECO:0000256" key="2">
    <source>
        <dbReference type="SAM" id="MobiDB-lite"/>
    </source>
</evidence>
<comment type="caution">
    <text evidence="3">The sequence shown here is derived from an EMBL/GenBank/DDBJ whole genome shotgun (WGS) entry which is preliminary data.</text>
</comment>
<gene>
    <name evidence="3" type="ORF">EC973_006972</name>
</gene>
<name>A0A8H7BQC6_9FUNG</name>
<keyword evidence="1" id="KW-0175">Coiled coil</keyword>
<proteinExistence type="predicted"/>
<protein>
    <recommendedName>
        <fullName evidence="5">TRAF-type domain-containing protein</fullName>
    </recommendedName>
</protein>
<evidence type="ECO:0000313" key="4">
    <source>
        <dbReference type="Proteomes" id="UP000605846"/>
    </source>
</evidence>
<dbReference type="AlphaFoldDB" id="A0A8H7BQC6"/>
<dbReference type="InterPro" id="IPR013083">
    <property type="entry name" value="Znf_RING/FYVE/PHD"/>
</dbReference>
<accession>A0A8H7BQC6</accession>
<feature type="compositionally biased region" description="Low complexity" evidence="2">
    <location>
        <begin position="393"/>
        <end position="423"/>
    </location>
</feature>
<sequence>MDLEKHKSECDYELLSCPNAVPDCEPFLRKDLSEHESRCQFYPCAYAAEGCSFVGTLVDVKAHCDRYCGKLHQRLQQLEEECERLKHLLSQHNISYDTDAMQYSPSAEDKEGPTKASNENQMMNLTNTDLLSMFDDSLFSFGLDGNMNGFLGKANYCNDISTNILPISSTIGASTVSNPGTQSSGALPLPKRSSNGKLIRYNKNVRMAHNALRLARQKANLDDLDSADMDAILGDFDWLKPGEMRGRTEGGDTTMNNPTIAPIVSVDSPTSIELANLMSQQTLSSQSSAPSPPPSLPFSNLDDVTKFLAACPNGMDHAMAKTTSSSVGQLAVGGKLTSSPLASPIKEFTPSLARSQTSKQKADNHSNTALLRAKKNTTTKKKDNPGRISQALNTNNSANASTTTTPAATTTPTTTPTTTTSTNRPMFVLASSYLTNYK</sequence>
<dbReference type="OrthoDB" id="9049620at2759"/>
<dbReference type="Gene3D" id="3.30.40.10">
    <property type="entry name" value="Zinc/RING finger domain, C3HC4 (zinc finger)"/>
    <property type="match status" value="1"/>
</dbReference>